<evidence type="ECO:0000256" key="7">
    <source>
        <dbReference type="RuleBase" id="RU366025"/>
    </source>
</evidence>
<dbReference type="GO" id="GO:0006508">
    <property type="term" value="P:proteolysis"/>
    <property type="evidence" value="ECO:0007669"/>
    <property type="project" value="UniProtKB-KW"/>
</dbReference>
<dbReference type="PROSITE" id="PS50235">
    <property type="entry name" value="USP_3"/>
    <property type="match status" value="1"/>
</dbReference>
<evidence type="ECO:0000256" key="5">
    <source>
        <dbReference type="ARBA" id="ARBA00022801"/>
    </source>
</evidence>
<organism evidence="11 12">
    <name type="scientific">Phycomyces blakesleeanus (strain ATCC 8743b / DSM 1359 / FGSC 10004 / NBRC 33097 / NRRL 1555)</name>
    <dbReference type="NCBI Taxonomy" id="763407"/>
    <lineage>
        <taxon>Eukaryota</taxon>
        <taxon>Fungi</taxon>
        <taxon>Fungi incertae sedis</taxon>
        <taxon>Mucoromycota</taxon>
        <taxon>Mucoromycotina</taxon>
        <taxon>Mucoromycetes</taxon>
        <taxon>Mucorales</taxon>
        <taxon>Phycomycetaceae</taxon>
        <taxon>Phycomyces</taxon>
    </lineage>
</organism>
<dbReference type="PROSITE" id="PS00973">
    <property type="entry name" value="USP_2"/>
    <property type="match status" value="1"/>
</dbReference>
<dbReference type="STRING" id="763407.A0A167P3G5"/>
<keyword evidence="5 7" id="KW-0378">Hydrolase</keyword>
<dbReference type="RefSeq" id="XP_018295209.1">
    <property type="nucleotide sequence ID" value="XM_018439174.1"/>
</dbReference>
<dbReference type="CDD" id="cd02662">
    <property type="entry name" value="Peptidase_C19F"/>
    <property type="match status" value="1"/>
</dbReference>
<evidence type="ECO:0000256" key="4">
    <source>
        <dbReference type="ARBA" id="ARBA00022786"/>
    </source>
</evidence>
<dbReference type="SUPFAM" id="SSF54001">
    <property type="entry name" value="Cysteine proteinases"/>
    <property type="match status" value="1"/>
</dbReference>
<dbReference type="EC" id="3.4.19.12" evidence="7"/>
<accession>A0A167P3G5</accession>
<feature type="compositionally biased region" description="Low complexity" evidence="8">
    <location>
        <begin position="722"/>
        <end position="752"/>
    </location>
</feature>
<evidence type="ECO:0000256" key="6">
    <source>
        <dbReference type="ARBA" id="ARBA00022807"/>
    </source>
</evidence>
<dbReference type="OrthoDB" id="2020758at2759"/>
<dbReference type="Gene3D" id="3.90.70.10">
    <property type="entry name" value="Cysteine proteinases"/>
    <property type="match status" value="1"/>
</dbReference>
<feature type="region of interest" description="Disordered" evidence="8">
    <location>
        <begin position="712"/>
        <end position="755"/>
    </location>
</feature>
<dbReference type="InParanoid" id="A0A167P3G5"/>
<dbReference type="InterPro" id="IPR050164">
    <property type="entry name" value="Peptidase_C19"/>
</dbReference>
<feature type="region of interest" description="Disordered" evidence="8">
    <location>
        <begin position="769"/>
        <end position="807"/>
    </location>
</feature>
<evidence type="ECO:0000313" key="11">
    <source>
        <dbReference type="EMBL" id="OAD77169.1"/>
    </source>
</evidence>
<gene>
    <name evidence="11" type="ORF">PHYBLDRAFT_185967</name>
</gene>
<evidence type="ECO:0000256" key="1">
    <source>
        <dbReference type="ARBA" id="ARBA00000707"/>
    </source>
</evidence>
<evidence type="ECO:0000256" key="2">
    <source>
        <dbReference type="ARBA" id="ARBA00009085"/>
    </source>
</evidence>
<keyword evidence="4 7" id="KW-0833">Ubl conjugation pathway</keyword>
<feature type="domain" description="USP" evidence="10">
    <location>
        <begin position="166"/>
        <end position="664"/>
    </location>
</feature>
<keyword evidence="9" id="KW-0472">Membrane</keyword>
<reference evidence="12" key="1">
    <citation type="submission" date="2015-06" db="EMBL/GenBank/DDBJ databases">
        <title>Expansion of signal transduction pathways in fungi by whole-genome duplication.</title>
        <authorList>
            <consortium name="DOE Joint Genome Institute"/>
            <person name="Corrochano L.M."/>
            <person name="Kuo A."/>
            <person name="Marcet-Houben M."/>
            <person name="Polaino S."/>
            <person name="Salamov A."/>
            <person name="Villalobos J.M."/>
            <person name="Alvarez M.I."/>
            <person name="Avalos J."/>
            <person name="Benito E.P."/>
            <person name="Benoit I."/>
            <person name="Burger G."/>
            <person name="Camino L.P."/>
            <person name="Canovas D."/>
            <person name="Cerda-Olmedo E."/>
            <person name="Cheng J.-F."/>
            <person name="Dominguez A."/>
            <person name="Elias M."/>
            <person name="Eslava A.P."/>
            <person name="Glaser F."/>
            <person name="Grimwood J."/>
            <person name="Gutierrez G."/>
            <person name="Heitman J."/>
            <person name="Henrissat B."/>
            <person name="Iturriaga E.A."/>
            <person name="Lang B.F."/>
            <person name="Lavin J.L."/>
            <person name="Lee S."/>
            <person name="Li W."/>
            <person name="Lindquist E."/>
            <person name="Lopez-Garcia S."/>
            <person name="Luque E.M."/>
            <person name="Marcos A.T."/>
            <person name="Martin J."/>
            <person name="McCluskey K."/>
            <person name="Medina H.R."/>
            <person name="Miralles-Duran A."/>
            <person name="Miyazaki A."/>
            <person name="Munoz-Torres E."/>
            <person name="Oguiza J.A."/>
            <person name="Ohm R."/>
            <person name="Olmedo M."/>
            <person name="Orejas M."/>
            <person name="Ortiz-Castellanos L."/>
            <person name="Pisabarro A.G."/>
            <person name="Rodriguez-Romero J."/>
            <person name="Ruiz-Herrera J."/>
            <person name="Ruiz-Vazquez R."/>
            <person name="Sanz C."/>
            <person name="Schackwitz W."/>
            <person name="Schmutz J."/>
            <person name="Shahriari M."/>
            <person name="Shelest E."/>
            <person name="Silva-Franco F."/>
            <person name="Soanes D."/>
            <person name="Syed K."/>
            <person name="Tagua V.G."/>
            <person name="Talbot N.J."/>
            <person name="Thon M."/>
            <person name="De vries R.P."/>
            <person name="Wiebenga A."/>
            <person name="Yadav J.S."/>
            <person name="Braun E.L."/>
            <person name="Baker S."/>
            <person name="Garre V."/>
            <person name="Horwitz B."/>
            <person name="Torres-Martinez S."/>
            <person name="Idnurm A."/>
            <person name="Herrera-Estrella A."/>
            <person name="Gabaldon T."/>
            <person name="Grigoriev I.V."/>
        </authorList>
    </citation>
    <scope>NUCLEOTIDE SEQUENCE [LARGE SCALE GENOMIC DNA]</scope>
    <source>
        <strain evidence="12">NRRL 1555(-)</strain>
    </source>
</reference>
<dbReference type="GeneID" id="29000080"/>
<dbReference type="AlphaFoldDB" id="A0A167P3G5"/>
<dbReference type="PROSITE" id="PS00972">
    <property type="entry name" value="USP_1"/>
    <property type="match status" value="1"/>
</dbReference>
<name>A0A167P3G5_PHYB8</name>
<dbReference type="PANTHER" id="PTHR24006:SF888">
    <property type="entry name" value="UBIQUITIN CARBOXYL-TERMINAL HYDROLASE 30"/>
    <property type="match status" value="1"/>
</dbReference>
<evidence type="ECO:0000256" key="8">
    <source>
        <dbReference type="SAM" id="MobiDB-lite"/>
    </source>
</evidence>
<dbReference type="InterPro" id="IPR038765">
    <property type="entry name" value="Papain-like_cys_pep_sf"/>
</dbReference>
<keyword evidence="12" id="KW-1185">Reference proteome</keyword>
<dbReference type="PANTHER" id="PTHR24006">
    <property type="entry name" value="UBIQUITIN CARBOXYL-TERMINAL HYDROLASE"/>
    <property type="match status" value="1"/>
</dbReference>
<keyword evidence="9" id="KW-1133">Transmembrane helix</keyword>
<dbReference type="GO" id="GO:0016579">
    <property type="term" value="P:protein deubiquitination"/>
    <property type="evidence" value="ECO:0007669"/>
    <property type="project" value="InterPro"/>
</dbReference>
<sequence length="807" mass="87936">MQLTIDIIQSFLFDLPWVSQFFLAIIGVLMVAFSLAHTFAFNNVGFCASLVDTFLIIKKCPPDLGFHILWPHVSNSVGRLAVDYGSLIFMRDSAIWSGYLLSSLAGMRNNMDSSQTRVNFSDKSSTSASIGSLGAEKSSLFLPFDENDICLLAKHDDGMPTQPLVAGLANIGNSCFLNSVLQALSSLTRLQSHLDRMSRMPYGKPLPVTRSLLKTLRLLTRPIHKSLVLKPTEIISALESKSLLNREQQDAEELFQLVSSQIDHERRLVEATGRTGGGLKDILNNSFWKPAVAGKSIFSAKRSLTSTGNGCSAKIENPFTGLLASRLSCMQCGYTEAVRHFSFNNLQLNLPETCSTTLESCLEQFTAMEYLSDASCRKCSLINAMQEMSVEAEALSQKLVTIADDTVATEQIQAHVYELDKACRTLESRLNANIVDDVQEVVPAGLNVPRTVSRASSKQVMIAKPPKILCLHINRSSFHPSGMIVKNPCQVKFPEYLTLSPYSTTNTLNTQPQLPISTHNSIVNQNEDFFSGVGVGAGAGAGAGSSTSADSNATPGPRYRLMSIIVHYGSHNSGHFIAHKRQISPVKCNCSRCVATATATTVTATATTTSTNTTAIGSGISSRSFEPCFEAQDRWYKVSDESVEPTTLQNVLQANPYMLLYEEIEENDVDTETNSQTIVAESSFAAATTGKAAVVAATTSDIDIDVDIDTAEPFRPNKQQDSIKAAVSSSSPSASWPELYNSNNSSSNKNNNDQTSELASLEALRIANTLLSDDQQQQPGPKDQRQLKRPSMPSLQWNHHRAKAMVH</sequence>
<dbReference type="VEuPathDB" id="FungiDB:PHYBLDRAFT_185967"/>
<evidence type="ECO:0000313" key="12">
    <source>
        <dbReference type="Proteomes" id="UP000077315"/>
    </source>
</evidence>
<dbReference type="InterPro" id="IPR001394">
    <property type="entry name" value="Peptidase_C19_UCH"/>
</dbReference>
<dbReference type="Proteomes" id="UP000077315">
    <property type="component" value="Unassembled WGS sequence"/>
</dbReference>
<comment type="catalytic activity">
    <reaction evidence="1 7">
        <text>Thiol-dependent hydrolysis of ester, thioester, amide, peptide and isopeptide bonds formed by the C-terminal Gly of ubiquitin (a 76-residue protein attached to proteins as an intracellular targeting signal).</text>
        <dbReference type="EC" id="3.4.19.12"/>
    </reaction>
</comment>
<dbReference type="InterPro" id="IPR018200">
    <property type="entry name" value="USP_CS"/>
</dbReference>
<evidence type="ECO:0000256" key="3">
    <source>
        <dbReference type="ARBA" id="ARBA00022670"/>
    </source>
</evidence>
<feature type="transmembrane region" description="Helical" evidence="9">
    <location>
        <begin position="21"/>
        <end position="41"/>
    </location>
</feature>
<evidence type="ECO:0000256" key="9">
    <source>
        <dbReference type="SAM" id="Phobius"/>
    </source>
</evidence>
<dbReference type="Pfam" id="PF00443">
    <property type="entry name" value="UCH"/>
    <property type="match status" value="1"/>
</dbReference>
<proteinExistence type="inferred from homology"/>
<keyword evidence="9" id="KW-0812">Transmembrane</keyword>
<keyword evidence="3 7" id="KW-0645">Protease</keyword>
<protein>
    <recommendedName>
        <fullName evidence="7">Ubiquitin carboxyl-terminal hydrolase</fullName>
        <ecNumber evidence="7">3.4.19.12</ecNumber>
    </recommendedName>
</protein>
<comment type="similarity">
    <text evidence="2 7">Belongs to the peptidase C19 family.</text>
</comment>
<evidence type="ECO:0000259" key="10">
    <source>
        <dbReference type="PROSITE" id="PS50235"/>
    </source>
</evidence>
<dbReference type="InterPro" id="IPR028889">
    <property type="entry name" value="USP"/>
</dbReference>
<dbReference type="GO" id="GO:0004843">
    <property type="term" value="F:cysteine-type deubiquitinase activity"/>
    <property type="evidence" value="ECO:0007669"/>
    <property type="project" value="UniProtKB-UniRule"/>
</dbReference>
<feature type="compositionally biased region" description="Basic residues" evidence="8">
    <location>
        <begin position="798"/>
        <end position="807"/>
    </location>
</feature>
<dbReference type="GO" id="GO:0005829">
    <property type="term" value="C:cytosol"/>
    <property type="evidence" value="ECO:0007669"/>
    <property type="project" value="TreeGrafter"/>
</dbReference>
<dbReference type="EMBL" id="KV440975">
    <property type="protein sequence ID" value="OAD77169.1"/>
    <property type="molecule type" value="Genomic_DNA"/>
</dbReference>
<dbReference type="GO" id="GO:0005634">
    <property type="term" value="C:nucleus"/>
    <property type="evidence" value="ECO:0007669"/>
    <property type="project" value="TreeGrafter"/>
</dbReference>
<keyword evidence="6 7" id="KW-0788">Thiol protease</keyword>